<sequence length="129" mass="14394">MPQTGRFTRPVACPRAFGNAILAIRRAQRRALVDSIVAMVRQILPAQGANAYNHTEETTTEPLHQTDEDILDEYLRGHERGFLLGLSRGHDRGYRQGVASGYAYSLSHGQQVAYDAGFKAGIAYNRKYQ</sequence>
<keyword evidence="2" id="KW-1185">Reference proteome</keyword>
<accession>A0ACC0QLG0</accession>
<dbReference type="EMBL" id="CM046511">
    <property type="protein sequence ID" value="KAI8657947.1"/>
    <property type="molecule type" value="Genomic_DNA"/>
</dbReference>
<dbReference type="Proteomes" id="UP001065298">
    <property type="component" value="Chromosome 9"/>
</dbReference>
<evidence type="ECO:0000313" key="1">
    <source>
        <dbReference type="EMBL" id="KAI8657947.1"/>
    </source>
</evidence>
<protein>
    <submittedName>
        <fullName evidence="1">Uncharacterized protein</fullName>
    </submittedName>
</protein>
<organism evidence="1 2">
    <name type="scientific">Fusarium keratoplasticum</name>
    <dbReference type="NCBI Taxonomy" id="1328300"/>
    <lineage>
        <taxon>Eukaryota</taxon>
        <taxon>Fungi</taxon>
        <taxon>Dikarya</taxon>
        <taxon>Ascomycota</taxon>
        <taxon>Pezizomycotina</taxon>
        <taxon>Sordariomycetes</taxon>
        <taxon>Hypocreomycetidae</taxon>
        <taxon>Hypocreales</taxon>
        <taxon>Nectriaceae</taxon>
        <taxon>Fusarium</taxon>
        <taxon>Fusarium solani species complex</taxon>
    </lineage>
</organism>
<gene>
    <name evidence="1" type="ORF">NCS57_01174800</name>
</gene>
<evidence type="ECO:0000313" key="2">
    <source>
        <dbReference type="Proteomes" id="UP001065298"/>
    </source>
</evidence>
<reference evidence="1" key="1">
    <citation type="submission" date="2022-06" db="EMBL/GenBank/DDBJ databases">
        <title>Fusarium solani species complex genomes reveal bases of compartmentalisation and animal pathogenesis.</title>
        <authorList>
            <person name="Tsai I.J."/>
        </authorList>
    </citation>
    <scope>NUCLEOTIDE SEQUENCE</scope>
    <source>
        <strain evidence="1">Fu6.1</strain>
    </source>
</reference>
<name>A0ACC0QLG0_9HYPO</name>
<comment type="caution">
    <text evidence="1">The sequence shown here is derived from an EMBL/GenBank/DDBJ whole genome shotgun (WGS) entry which is preliminary data.</text>
</comment>
<proteinExistence type="predicted"/>